<sequence length="852" mass="95681">MDPITAIGLIASCATIVQTIKETYDIAQQNVHSSKATEKELGLLLGRLSSYRGLIEGIKIQAELDTASCDRLSALDHIDGPLEACKSATVLIKNRLEKLPKYVVFGKILNKEISAALQTLDRTVPILQLALDYDQRILTGEVERYTIAIKEDLLAVRADTGAIKEDVSAVKTFLINERNHHQTREQESKRQQLRQWLSKCNPDSSYTQWLKKAHPGSGRWFLQHDFYPWLKSDWDHGPRIMWLHGRTGTGKTILLSSAIHYAQTMGAQKPASAIAYFYCSFSEKDSQSPVNMLSSYVLQICEQVPGLWNLVASLFDKVESRQQSHDAQPTVNELQDVMDAACASTDKILLFLDAPNESDLSESLLLSLSDLVSRHKNMRLLVSSTDELEVGICCESCGPVLPVKMDSARVDHDINAFVIDRMHQEQRLCRLPNTLQNDIRFALVDNAKGSFRWAECQLVALVEHARSEAAIRRALQTIAPGLDVLYTKALLALPTADYRPVRFALLWLTFALRPLHLDEISEAMIFEDECNSIQQSARLFLAAAEEILKRCRTLVHYNGSSKLASLAHSSVREYLLSRQCQSGSASAFYLNEEDALQFITRRSIEYLNLPNFSSGFCLSRREAQTRARQWPLFEYVSETWPVYARFALPSSASNRTEAAFLEFFDSSRKQRCGNFGAWVQVYLPRHIKQNTPLSTPLYYAAREGLVDVVRMILRVEGIKTLEEGGGSRLSTPLHVASAFGHTEVVRALLEVGANPNEKNGKGERGIEWAMLAGYSDIVQALLDAGAVPVNEEELLSSARSRRISREMLEKRFRQFLSAQNNGFRSKQYLQSGTSKAARFTNQNCSTNELLTS</sequence>
<keyword evidence="1" id="KW-0677">Repeat</keyword>
<organism evidence="5 6">
    <name type="scientific">Lasallia pustulata</name>
    <dbReference type="NCBI Taxonomy" id="136370"/>
    <lineage>
        <taxon>Eukaryota</taxon>
        <taxon>Fungi</taxon>
        <taxon>Dikarya</taxon>
        <taxon>Ascomycota</taxon>
        <taxon>Pezizomycotina</taxon>
        <taxon>Lecanoromycetes</taxon>
        <taxon>OSLEUM clade</taxon>
        <taxon>Umbilicariomycetidae</taxon>
        <taxon>Umbilicariales</taxon>
        <taxon>Umbilicariaceae</taxon>
        <taxon>Lasallia</taxon>
    </lineage>
</organism>
<feature type="domain" description="GPI inositol-deacylase winged helix" evidence="3">
    <location>
        <begin position="504"/>
        <end position="583"/>
    </location>
</feature>
<dbReference type="InterPro" id="IPR054471">
    <property type="entry name" value="GPIID_WHD"/>
</dbReference>
<evidence type="ECO:0000256" key="1">
    <source>
        <dbReference type="ARBA" id="ARBA00022737"/>
    </source>
</evidence>
<gene>
    <name evidence="5" type="ORF">FRX48_04649</name>
</gene>
<feature type="repeat" description="ANK" evidence="2">
    <location>
        <begin position="728"/>
        <end position="760"/>
    </location>
</feature>
<dbReference type="PANTHER" id="PTHR10039">
    <property type="entry name" value="AMELOGENIN"/>
    <property type="match status" value="1"/>
</dbReference>
<dbReference type="EMBL" id="VXIT01000007">
    <property type="protein sequence ID" value="KAA6411369.1"/>
    <property type="molecule type" value="Genomic_DNA"/>
</dbReference>
<dbReference type="InterPro" id="IPR036770">
    <property type="entry name" value="Ankyrin_rpt-contain_sf"/>
</dbReference>
<dbReference type="SMART" id="SM00248">
    <property type="entry name" value="ANK"/>
    <property type="match status" value="3"/>
</dbReference>
<feature type="domain" description="Nephrocystin 3-like N-terminal" evidence="4">
    <location>
        <begin position="216"/>
        <end position="384"/>
    </location>
</feature>
<dbReference type="InterPro" id="IPR002110">
    <property type="entry name" value="Ankyrin_rpt"/>
</dbReference>
<dbReference type="AlphaFoldDB" id="A0A5M8PQX1"/>
<accession>A0A5M8PQX1</accession>
<dbReference type="OrthoDB" id="1577640at2759"/>
<evidence type="ECO:0000313" key="6">
    <source>
        <dbReference type="Proteomes" id="UP000324767"/>
    </source>
</evidence>
<dbReference type="Proteomes" id="UP000324767">
    <property type="component" value="Unassembled WGS sequence"/>
</dbReference>
<evidence type="ECO:0000256" key="2">
    <source>
        <dbReference type="PROSITE-ProRule" id="PRU00023"/>
    </source>
</evidence>
<protein>
    <submittedName>
        <fullName evidence="5">Uncharacterized protein</fullName>
    </submittedName>
</protein>
<proteinExistence type="predicted"/>
<dbReference type="Gene3D" id="1.25.40.20">
    <property type="entry name" value="Ankyrin repeat-containing domain"/>
    <property type="match status" value="1"/>
</dbReference>
<dbReference type="Pfam" id="PF12796">
    <property type="entry name" value="Ank_2"/>
    <property type="match status" value="1"/>
</dbReference>
<dbReference type="InterPro" id="IPR027417">
    <property type="entry name" value="P-loop_NTPase"/>
</dbReference>
<dbReference type="Pfam" id="PF24883">
    <property type="entry name" value="NPHP3_N"/>
    <property type="match status" value="1"/>
</dbReference>
<dbReference type="PROSITE" id="PS50297">
    <property type="entry name" value="ANK_REP_REGION"/>
    <property type="match status" value="1"/>
</dbReference>
<dbReference type="Gene3D" id="3.40.50.300">
    <property type="entry name" value="P-loop containing nucleotide triphosphate hydrolases"/>
    <property type="match status" value="1"/>
</dbReference>
<evidence type="ECO:0000259" key="4">
    <source>
        <dbReference type="Pfam" id="PF24883"/>
    </source>
</evidence>
<comment type="caution">
    <text evidence="5">The sequence shown here is derived from an EMBL/GenBank/DDBJ whole genome shotgun (WGS) entry which is preliminary data.</text>
</comment>
<keyword evidence="2" id="KW-0040">ANK repeat</keyword>
<name>A0A5M8PQX1_9LECA</name>
<evidence type="ECO:0000313" key="5">
    <source>
        <dbReference type="EMBL" id="KAA6411369.1"/>
    </source>
</evidence>
<dbReference type="PANTHER" id="PTHR10039:SF16">
    <property type="entry name" value="GPI INOSITOL-DEACYLASE"/>
    <property type="match status" value="1"/>
</dbReference>
<dbReference type="SUPFAM" id="SSF52540">
    <property type="entry name" value="P-loop containing nucleoside triphosphate hydrolases"/>
    <property type="match status" value="1"/>
</dbReference>
<dbReference type="SUPFAM" id="SSF48403">
    <property type="entry name" value="Ankyrin repeat"/>
    <property type="match status" value="1"/>
</dbReference>
<evidence type="ECO:0000259" key="3">
    <source>
        <dbReference type="Pfam" id="PF22939"/>
    </source>
</evidence>
<dbReference type="PROSITE" id="PS50088">
    <property type="entry name" value="ANK_REPEAT"/>
    <property type="match status" value="1"/>
</dbReference>
<dbReference type="InterPro" id="IPR056884">
    <property type="entry name" value="NPHP3-like_N"/>
</dbReference>
<reference evidence="5 6" key="1">
    <citation type="submission" date="2019-09" db="EMBL/GenBank/DDBJ databases">
        <title>The hologenome of the rock-dwelling lichen Lasallia pustulata.</title>
        <authorList>
            <person name="Greshake Tzovaras B."/>
            <person name="Segers F."/>
            <person name="Bicker A."/>
            <person name="Dal Grande F."/>
            <person name="Otte J."/>
            <person name="Hankeln T."/>
            <person name="Schmitt I."/>
            <person name="Ebersberger I."/>
        </authorList>
    </citation>
    <scope>NUCLEOTIDE SEQUENCE [LARGE SCALE GENOMIC DNA]</scope>
    <source>
        <strain evidence="5">A1-1</strain>
    </source>
</reference>
<dbReference type="Pfam" id="PF22939">
    <property type="entry name" value="WHD_GPIID"/>
    <property type="match status" value="1"/>
</dbReference>